<evidence type="ECO:0000256" key="1">
    <source>
        <dbReference type="ARBA" id="ARBA00023015"/>
    </source>
</evidence>
<feature type="transmembrane region" description="Helical" evidence="4">
    <location>
        <begin position="62"/>
        <end position="81"/>
    </location>
</feature>
<dbReference type="PRINTS" id="PR00038">
    <property type="entry name" value="HTHLUXR"/>
</dbReference>
<protein>
    <submittedName>
        <fullName evidence="6">DNA-binding transcriptional regulator, CsgD family</fullName>
    </submittedName>
</protein>
<dbReference type="RefSeq" id="WP_200809702.1">
    <property type="nucleotide sequence ID" value="NZ_FWXW01000005.1"/>
</dbReference>
<feature type="transmembrane region" description="Helical" evidence="4">
    <location>
        <begin position="277"/>
        <end position="296"/>
    </location>
</feature>
<feature type="transmembrane region" description="Helical" evidence="4">
    <location>
        <begin position="366"/>
        <end position="385"/>
    </location>
</feature>
<evidence type="ECO:0000256" key="3">
    <source>
        <dbReference type="ARBA" id="ARBA00023163"/>
    </source>
</evidence>
<feature type="transmembrane region" description="Helical" evidence="4">
    <location>
        <begin position="88"/>
        <end position="106"/>
    </location>
</feature>
<dbReference type="GO" id="GO:0006355">
    <property type="term" value="P:regulation of DNA-templated transcription"/>
    <property type="evidence" value="ECO:0007669"/>
    <property type="project" value="InterPro"/>
</dbReference>
<dbReference type="Pfam" id="PF00196">
    <property type="entry name" value="GerE"/>
    <property type="match status" value="1"/>
</dbReference>
<feature type="transmembrane region" description="Helical" evidence="4">
    <location>
        <begin position="172"/>
        <end position="193"/>
    </location>
</feature>
<keyword evidence="4" id="KW-1133">Transmembrane helix</keyword>
<keyword evidence="3" id="KW-0804">Transcription</keyword>
<evidence type="ECO:0000256" key="4">
    <source>
        <dbReference type="SAM" id="Phobius"/>
    </source>
</evidence>
<dbReference type="InterPro" id="IPR016032">
    <property type="entry name" value="Sig_transdc_resp-reg_C-effctor"/>
</dbReference>
<keyword evidence="7" id="KW-1185">Reference proteome</keyword>
<proteinExistence type="predicted"/>
<dbReference type="GO" id="GO:0003677">
    <property type="term" value="F:DNA binding"/>
    <property type="evidence" value="ECO:0007669"/>
    <property type="project" value="UniProtKB-KW"/>
</dbReference>
<dbReference type="PANTHER" id="PTHR44688">
    <property type="entry name" value="DNA-BINDING TRANSCRIPTIONAL ACTIVATOR DEVR_DOSR"/>
    <property type="match status" value="1"/>
</dbReference>
<feature type="transmembrane region" description="Helical" evidence="4">
    <location>
        <begin position="337"/>
        <end position="360"/>
    </location>
</feature>
<accession>A0A1W2BBG2</accession>
<gene>
    <name evidence="6" type="ORF">SAMN02745168_2088</name>
</gene>
<feature type="transmembrane region" description="Helical" evidence="4">
    <location>
        <begin position="30"/>
        <end position="50"/>
    </location>
</feature>
<dbReference type="STRING" id="1122930.SAMN02745168_2088"/>
<dbReference type="InterPro" id="IPR000792">
    <property type="entry name" value="Tscrpt_reg_LuxR_C"/>
</dbReference>
<evidence type="ECO:0000259" key="5">
    <source>
        <dbReference type="PROSITE" id="PS50043"/>
    </source>
</evidence>
<sequence length="479" mass="51651">MQRDGKKAEEPGWGGNVVNIASLRRQNAPYIIAWILYYTWVVAFATWWTASPAADTAFTVQLRGLMHLVNLISSAVFVFFIRKEQFVITTRVGAAAIAAGMAVFFLAPDGDIRLAAAVISSVAVGCVNIGLLMPFVFTLNNTEKLCAVVVSNALIQLVSLLLELNAGSGRRFVLECVVSFGILGASLFTILFLRKPDAAGEKKEIQPPVPQFHRRIYLTVLFNCAIAILCKGAGKGILDVAAAGSPMPLLIWYYAGGLVGGAVFILVYAFVGKAFVWLGNITFSTVAMGILCNAFAPQVPGFAVSFAVLLGIGSTVGMINMYYIIGVVGKKYDSMRYLRMSILFIGACGGISGVAVGSWIGTSGSFGIFMTASVVSAAVMIFFMLTSPVIAGAEYENDWGKDSHHTDIGQEDPFRKYGLSKRETEVCGLLLQGYTMRQVSGILSIAYSTVNTYCTSAYRKLGINSRTELLLLFREYAAK</sequence>
<keyword evidence="4" id="KW-0812">Transmembrane</keyword>
<dbReference type="EMBL" id="FWXW01000005">
    <property type="protein sequence ID" value="SMC69718.1"/>
    <property type="molecule type" value="Genomic_DNA"/>
</dbReference>
<dbReference type="SUPFAM" id="SSF46894">
    <property type="entry name" value="C-terminal effector domain of the bipartite response regulators"/>
    <property type="match status" value="1"/>
</dbReference>
<dbReference type="SMART" id="SM00421">
    <property type="entry name" value="HTH_LUXR"/>
    <property type="match status" value="1"/>
</dbReference>
<evidence type="ECO:0000313" key="7">
    <source>
        <dbReference type="Proteomes" id="UP000192790"/>
    </source>
</evidence>
<feature type="transmembrane region" description="Helical" evidence="4">
    <location>
        <begin position="145"/>
        <end position="166"/>
    </location>
</feature>
<feature type="domain" description="HTH luxR-type" evidence="5">
    <location>
        <begin position="412"/>
        <end position="477"/>
    </location>
</feature>
<dbReference type="PANTHER" id="PTHR44688:SF16">
    <property type="entry name" value="DNA-BINDING TRANSCRIPTIONAL ACTIVATOR DEVR_DOSR"/>
    <property type="match status" value="1"/>
</dbReference>
<dbReference type="Proteomes" id="UP000192790">
    <property type="component" value="Unassembled WGS sequence"/>
</dbReference>
<dbReference type="Gene3D" id="1.10.10.10">
    <property type="entry name" value="Winged helix-like DNA-binding domain superfamily/Winged helix DNA-binding domain"/>
    <property type="match status" value="1"/>
</dbReference>
<evidence type="ECO:0000313" key="6">
    <source>
        <dbReference type="EMBL" id="SMC69718.1"/>
    </source>
</evidence>
<dbReference type="AlphaFoldDB" id="A0A1W2BBG2"/>
<name>A0A1W2BBG2_9FIRM</name>
<dbReference type="CDD" id="cd06170">
    <property type="entry name" value="LuxR_C_like"/>
    <property type="match status" value="1"/>
</dbReference>
<reference evidence="6 7" key="1">
    <citation type="submission" date="2017-04" db="EMBL/GenBank/DDBJ databases">
        <authorList>
            <person name="Afonso C.L."/>
            <person name="Miller P.J."/>
            <person name="Scott M.A."/>
            <person name="Spackman E."/>
            <person name="Goraichik I."/>
            <person name="Dimitrov K.M."/>
            <person name="Suarez D.L."/>
            <person name="Swayne D.E."/>
        </authorList>
    </citation>
    <scope>NUCLEOTIDE SEQUENCE [LARGE SCALE GENOMIC DNA]</scope>
    <source>
        <strain evidence="6 7">DSM 12816</strain>
    </source>
</reference>
<feature type="transmembrane region" description="Helical" evidence="4">
    <location>
        <begin position="302"/>
        <end position="325"/>
    </location>
</feature>
<dbReference type="InterPro" id="IPR036388">
    <property type="entry name" value="WH-like_DNA-bd_sf"/>
</dbReference>
<keyword evidence="1" id="KW-0805">Transcription regulation</keyword>
<keyword evidence="4" id="KW-0472">Membrane</keyword>
<organism evidence="6 7">
    <name type="scientific">Papillibacter cinnamivorans DSM 12816</name>
    <dbReference type="NCBI Taxonomy" id="1122930"/>
    <lineage>
        <taxon>Bacteria</taxon>
        <taxon>Bacillati</taxon>
        <taxon>Bacillota</taxon>
        <taxon>Clostridia</taxon>
        <taxon>Eubacteriales</taxon>
        <taxon>Oscillospiraceae</taxon>
        <taxon>Papillibacter</taxon>
    </lineage>
</organism>
<dbReference type="PROSITE" id="PS50043">
    <property type="entry name" value="HTH_LUXR_2"/>
    <property type="match status" value="1"/>
</dbReference>
<keyword evidence="2 6" id="KW-0238">DNA-binding</keyword>
<evidence type="ECO:0000256" key="2">
    <source>
        <dbReference type="ARBA" id="ARBA00023125"/>
    </source>
</evidence>
<feature type="transmembrane region" description="Helical" evidence="4">
    <location>
        <begin position="216"/>
        <end position="238"/>
    </location>
</feature>
<feature type="transmembrane region" description="Helical" evidence="4">
    <location>
        <begin position="112"/>
        <end position="133"/>
    </location>
</feature>
<feature type="transmembrane region" description="Helical" evidence="4">
    <location>
        <begin position="250"/>
        <end position="270"/>
    </location>
</feature>